<dbReference type="AlphaFoldDB" id="A0A2N7WM43"/>
<gene>
    <name evidence="1" type="ORF">C0Z20_29585</name>
</gene>
<accession>A0A2N7WM43</accession>
<sequence length="151" mass="17329">MWLASRYRRSAFADEFERRLTKETKLAEKIAKAVKPHGELIIGVFFDVDEGAEVTRNGPDDTYKLDITILHQADPDFFAAEKAATTAADTIETAFREKLFAPSKKWQHIELRSCEPMSESALTYQMFKQLKRWRLEHISLAADPQQPVLAE</sequence>
<dbReference type="OrthoDB" id="583587at2"/>
<proteinExistence type="predicted"/>
<keyword evidence="2" id="KW-1185">Reference proteome</keyword>
<protein>
    <submittedName>
        <fullName evidence="1">Uncharacterized protein</fullName>
    </submittedName>
</protein>
<reference evidence="1 2" key="1">
    <citation type="submission" date="2018-01" db="EMBL/GenBank/DDBJ databases">
        <title>Whole genome analyses suggest that Burkholderia sensu lato contains two further novel genera in the rhizoxinica-symbiotica group Mycetohabitans gen. nov., and Trinickia gen. nov.: implications for the evolution of diazotrophy and nodulation in the Burkholderiaceae.</title>
        <authorList>
            <person name="Estrada-de los Santos P."/>
            <person name="Palmer M."/>
            <person name="Chavez-Ramirez B."/>
            <person name="Beukes C."/>
            <person name="Steenkamp E.T."/>
            <person name="Hirsch A.M."/>
            <person name="Manyaka P."/>
            <person name="Maluk M."/>
            <person name="Lafos M."/>
            <person name="Crook M."/>
            <person name="Gross E."/>
            <person name="Simon M.F."/>
            <person name="Bueno dos Reis Junior F."/>
            <person name="Poole P.S."/>
            <person name="Venter S.N."/>
            <person name="James E.K."/>
        </authorList>
    </citation>
    <scope>NUCLEOTIDE SEQUENCE [LARGE SCALE GENOMIC DNA]</scope>
    <source>
        <strain evidence="1 2">JPY 581</strain>
    </source>
</reference>
<dbReference type="STRING" id="863227.GCA_000373005_04005"/>
<comment type="caution">
    <text evidence="1">The sequence shown here is derived from an EMBL/GenBank/DDBJ whole genome shotgun (WGS) entry which is preliminary data.</text>
</comment>
<dbReference type="EMBL" id="PNYC01000030">
    <property type="protein sequence ID" value="PMS30497.1"/>
    <property type="molecule type" value="Genomic_DNA"/>
</dbReference>
<organism evidence="1 2">
    <name type="scientific">Trinickia symbiotica</name>
    <dbReference type="NCBI Taxonomy" id="863227"/>
    <lineage>
        <taxon>Bacteria</taxon>
        <taxon>Pseudomonadati</taxon>
        <taxon>Pseudomonadota</taxon>
        <taxon>Betaproteobacteria</taxon>
        <taxon>Burkholderiales</taxon>
        <taxon>Burkholderiaceae</taxon>
        <taxon>Trinickia</taxon>
    </lineage>
</organism>
<dbReference type="Proteomes" id="UP000235777">
    <property type="component" value="Unassembled WGS sequence"/>
</dbReference>
<evidence type="ECO:0000313" key="2">
    <source>
        <dbReference type="Proteomes" id="UP000235777"/>
    </source>
</evidence>
<evidence type="ECO:0000313" key="1">
    <source>
        <dbReference type="EMBL" id="PMS30497.1"/>
    </source>
</evidence>
<name>A0A2N7WM43_9BURK</name>